<geneLocation type="plasmid" evidence="1 2">
    <name>p2</name>
</geneLocation>
<name>A0A060PKE3_9BURK</name>
<reference evidence="1 2" key="1">
    <citation type="journal article" date="2013" name="Genome Announc.">
        <title>Complete Genome Sequence of Burkholderia sp. Strain RPE64, Bacterial Symbiont of the Bean Bug Riptortus pedestris.</title>
        <authorList>
            <person name="Shibata T.F."/>
            <person name="Maeda T."/>
            <person name="Nikoh N."/>
            <person name="Yamaguchi K."/>
            <person name="Oshima K."/>
            <person name="Hattori M."/>
            <person name="Nishiyama T."/>
            <person name="Hasebe M."/>
            <person name="Fukatsu T."/>
            <person name="Kikuchi Y."/>
            <person name="Shigenobu S."/>
        </authorList>
    </citation>
    <scope>NUCLEOTIDE SEQUENCE [LARGE SCALE GENOMIC DNA]</scope>
    <source>
        <plasmid evidence="1 2">p2</plasmid>
    </source>
</reference>
<reference evidence="1 2" key="2">
    <citation type="journal article" date="2018" name="Int. J. Syst. Evol. Microbiol.">
        <title>Burkholderia insecticola sp. nov., a gut symbiotic bacterium of the bean bug Riptortus pedestris.</title>
        <authorList>
            <person name="Takeshita K."/>
            <person name="Tamaki H."/>
            <person name="Ohbayashi T."/>
            <person name="Meng X.-Y."/>
            <person name="Sone T."/>
            <person name="Mitani Y."/>
            <person name="Peeters C."/>
            <person name="Kikuchi Y."/>
            <person name="Vandamme P."/>
        </authorList>
    </citation>
    <scope>NUCLEOTIDE SEQUENCE [LARGE SCALE GENOMIC DNA]</scope>
    <source>
        <strain evidence="1">RPE64</strain>
        <plasmid evidence="1 2">p2</plasmid>
    </source>
</reference>
<evidence type="ECO:0000313" key="1">
    <source>
        <dbReference type="EMBL" id="BAO94041.1"/>
    </source>
</evidence>
<gene>
    <name evidence="1" type="ORF">BRPE64_ECDS01590</name>
</gene>
<dbReference type="Proteomes" id="UP000013966">
    <property type="component" value="Plasmid p2"/>
</dbReference>
<evidence type="ECO:0000313" key="2">
    <source>
        <dbReference type="Proteomes" id="UP000013966"/>
    </source>
</evidence>
<organism evidence="1 2">
    <name type="scientific">Caballeronia insecticola</name>
    <dbReference type="NCBI Taxonomy" id="758793"/>
    <lineage>
        <taxon>Bacteria</taxon>
        <taxon>Pseudomonadati</taxon>
        <taxon>Pseudomonadota</taxon>
        <taxon>Betaproteobacteria</taxon>
        <taxon>Burkholderiales</taxon>
        <taxon>Burkholderiaceae</taxon>
        <taxon>Caballeronia</taxon>
    </lineage>
</organism>
<proteinExistence type="predicted"/>
<dbReference type="EMBL" id="AP013062">
    <property type="protein sequence ID" value="BAO94041.1"/>
    <property type="molecule type" value="Genomic_DNA"/>
</dbReference>
<dbReference type="AlphaFoldDB" id="A0A060PKE3"/>
<protein>
    <submittedName>
        <fullName evidence="1">Uncharacterized protein</fullName>
    </submittedName>
</protein>
<accession>A0A060PKE3</accession>
<keyword evidence="1" id="KW-0614">Plasmid</keyword>
<dbReference type="HOGENOM" id="CLU_3213459_0_0_4"/>
<sequence>MTRLDAEGQAVLPSIVALQGSLHNVNAGNASRSLRNKGDKIGKQ</sequence>
<dbReference type="KEGG" id="buo:BRPE64_ECDS01590"/>
<keyword evidence="2" id="KW-1185">Reference proteome</keyword>